<evidence type="ECO:0000313" key="12">
    <source>
        <dbReference type="Proteomes" id="UP000028186"/>
    </source>
</evidence>
<evidence type="ECO:0000256" key="4">
    <source>
        <dbReference type="ARBA" id="ARBA00022597"/>
    </source>
</evidence>
<dbReference type="InterPro" id="IPR050107">
    <property type="entry name" value="ABC_carbohydrate_import_ATPase"/>
</dbReference>
<dbReference type="eggNOG" id="COG1129">
    <property type="taxonomic scope" value="Bacteria"/>
</dbReference>
<dbReference type="InterPro" id="IPR003439">
    <property type="entry name" value="ABC_transporter-like_ATP-bd"/>
</dbReference>
<evidence type="ECO:0000256" key="2">
    <source>
        <dbReference type="ARBA" id="ARBA00022448"/>
    </source>
</evidence>
<dbReference type="SMART" id="SM00382">
    <property type="entry name" value="AAA"/>
    <property type="match status" value="2"/>
</dbReference>
<keyword evidence="6" id="KW-0547">Nucleotide-binding</keyword>
<protein>
    <submittedName>
        <fullName evidence="11">Ribose ABC transporter, ATP-binding protein RbsA</fullName>
    </submittedName>
</protein>
<name>A0A068TFK1_NEOGA</name>
<keyword evidence="2" id="KW-0813">Transport</keyword>
<dbReference type="AlphaFoldDB" id="A0A068TFK1"/>
<keyword evidence="8" id="KW-1278">Translocase</keyword>
<dbReference type="KEGG" id="ngl:RG1141_CH38580"/>
<evidence type="ECO:0000259" key="10">
    <source>
        <dbReference type="PROSITE" id="PS50893"/>
    </source>
</evidence>
<dbReference type="CDD" id="cd03215">
    <property type="entry name" value="ABC_Carb_Monos_II"/>
    <property type="match status" value="1"/>
</dbReference>
<sequence length="501" mass="53632">MTAYRQKDISLDLLGITKVYPGAIALNNVSLSIRGGEVVGLVGENGAGKSTLMKVLSGAIAPDEGHIVIDGEEVTSLTSARVHERGIALVHQELNPFSNLDVTANVLLGREIRRGMFGLLDQAAMERKVAPILARLDTRFGPNDAVSGLSLADQQLLEIARALSIDPRLLILDEPTSSLTLSETKRLLDVIRQLSADGVAVLFITHRLAEIEEVASRVVVLRDGRNAGTLGCGEITKDAMIRLMIGRDVGQFYEKAEHDPGRPVLELKGLRTKAYPQHPLDLCLRAGEILCLTGLVGAGRTELARALFGIDRIEGGVLEIEGQRLVGHSVPAAIAAGLCLVPEDRKTEGLFLDFSITENIAMPSHAALSRVGFVDTGAETALAEASRHKLNIKTAGLGRAAAEMSGGNQQKVVLAKWLAMKPRIIILDEPTRGIDVGAKAEVYRLMQALAADGVALLMISSDMEEVIGISDRVAVMCRGRIAGTLARDQLTEETILQLAVE</sequence>
<evidence type="ECO:0000256" key="7">
    <source>
        <dbReference type="ARBA" id="ARBA00022840"/>
    </source>
</evidence>
<evidence type="ECO:0000256" key="8">
    <source>
        <dbReference type="ARBA" id="ARBA00022967"/>
    </source>
</evidence>
<dbReference type="PROSITE" id="PS50893">
    <property type="entry name" value="ABC_TRANSPORTER_2"/>
    <property type="match status" value="2"/>
</dbReference>
<accession>A0A068TFK1</accession>
<dbReference type="Gene3D" id="3.40.50.300">
    <property type="entry name" value="P-loop containing nucleotide triphosphate hydrolases"/>
    <property type="match status" value="2"/>
</dbReference>
<dbReference type="PANTHER" id="PTHR43790">
    <property type="entry name" value="CARBOHYDRATE TRANSPORT ATP-BINDING PROTEIN MG119-RELATED"/>
    <property type="match status" value="1"/>
</dbReference>
<keyword evidence="5" id="KW-0677">Repeat</keyword>
<dbReference type="PANTHER" id="PTHR43790:SF3">
    <property type="entry name" value="D-ALLOSE IMPORT ATP-BINDING PROTEIN ALSA-RELATED"/>
    <property type="match status" value="1"/>
</dbReference>
<comment type="similarity">
    <text evidence="1">Belongs to the ABC transporter superfamily.</text>
</comment>
<dbReference type="Pfam" id="PF00005">
    <property type="entry name" value="ABC_tran"/>
    <property type="match status" value="2"/>
</dbReference>
<dbReference type="GO" id="GO:0005524">
    <property type="term" value="F:ATP binding"/>
    <property type="evidence" value="ECO:0007669"/>
    <property type="project" value="UniProtKB-KW"/>
</dbReference>
<dbReference type="InterPro" id="IPR027417">
    <property type="entry name" value="P-loop_NTPase"/>
</dbReference>
<keyword evidence="7 11" id="KW-0067">ATP-binding</keyword>
<reference evidence="12" key="1">
    <citation type="journal article" date="2014" name="BMC Genomics">
        <title>Genome sequencing of two Neorhizobium galegae strains reveals a noeT gene responsible for the unusual acetylation of the nodulation factors.</title>
        <authorList>
            <person name="Osterman J."/>
            <person name="Marsh J."/>
            <person name="Laine P.K."/>
            <person name="Zeng Z."/>
            <person name="Alatalo E."/>
            <person name="Sullivan J.T."/>
            <person name="Young J.P."/>
            <person name="Thomas-Oates J."/>
            <person name="Paulin L."/>
            <person name="Lindstrom K."/>
        </authorList>
    </citation>
    <scope>NUCLEOTIDE SEQUENCE [LARGE SCALE GENOMIC DNA]</scope>
    <source>
        <strain evidence="12">HAMBI 1141</strain>
    </source>
</reference>
<evidence type="ECO:0000313" key="11">
    <source>
        <dbReference type="EMBL" id="CDN56185.1"/>
    </source>
</evidence>
<dbReference type="Proteomes" id="UP000028186">
    <property type="component" value="Chromosome I"/>
</dbReference>
<proteinExistence type="inferred from homology"/>
<evidence type="ECO:0000256" key="6">
    <source>
        <dbReference type="ARBA" id="ARBA00022741"/>
    </source>
</evidence>
<evidence type="ECO:0000256" key="5">
    <source>
        <dbReference type="ARBA" id="ARBA00022737"/>
    </source>
</evidence>
<dbReference type="PATRIC" id="fig|1028801.3.peg.3933"/>
<feature type="domain" description="ABC transporter" evidence="10">
    <location>
        <begin position="11"/>
        <end position="248"/>
    </location>
</feature>
<gene>
    <name evidence="11" type="primary">rbsA</name>
    <name evidence="11" type="ORF">RG1141_CH38580</name>
</gene>
<feature type="domain" description="ABC transporter" evidence="10">
    <location>
        <begin position="262"/>
        <end position="500"/>
    </location>
</feature>
<dbReference type="HOGENOM" id="CLU_000604_92_3_5"/>
<evidence type="ECO:0000256" key="1">
    <source>
        <dbReference type="ARBA" id="ARBA00005417"/>
    </source>
</evidence>
<evidence type="ECO:0000256" key="9">
    <source>
        <dbReference type="ARBA" id="ARBA00023136"/>
    </source>
</evidence>
<dbReference type="PROSITE" id="PS00211">
    <property type="entry name" value="ABC_TRANSPORTER_1"/>
    <property type="match status" value="1"/>
</dbReference>
<dbReference type="EMBL" id="HG938355">
    <property type="protein sequence ID" value="CDN56185.1"/>
    <property type="molecule type" value="Genomic_DNA"/>
</dbReference>
<dbReference type="GO" id="GO:0016887">
    <property type="term" value="F:ATP hydrolysis activity"/>
    <property type="evidence" value="ECO:0007669"/>
    <property type="project" value="InterPro"/>
</dbReference>
<dbReference type="RefSeq" id="WP_038547049.1">
    <property type="nucleotide sequence ID" value="NZ_HG938355.1"/>
</dbReference>
<dbReference type="InterPro" id="IPR017871">
    <property type="entry name" value="ABC_transporter-like_CS"/>
</dbReference>
<organism evidence="11 12">
    <name type="scientific">Neorhizobium galegae bv. officinalis bv. officinalis str. HAMBI 1141</name>
    <dbReference type="NCBI Taxonomy" id="1028801"/>
    <lineage>
        <taxon>Bacteria</taxon>
        <taxon>Pseudomonadati</taxon>
        <taxon>Pseudomonadota</taxon>
        <taxon>Alphaproteobacteria</taxon>
        <taxon>Hyphomicrobiales</taxon>
        <taxon>Rhizobiaceae</taxon>
        <taxon>Rhizobium/Agrobacterium group</taxon>
        <taxon>Neorhizobium</taxon>
    </lineage>
</organism>
<dbReference type="CDD" id="cd03216">
    <property type="entry name" value="ABC_Carb_Monos_I"/>
    <property type="match status" value="1"/>
</dbReference>
<keyword evidence="4" id="KW-0762">Sugar transport</keyword>
<dbReference type="SUPFAM" id="SSF52540">
    <property type="entry name" value="P-loop containing nucleoside triphosphate hydrolases"/>
    <property type="match status" value="2"/>
</dbReference>
<keyword evidence="9" id="KW-0472">Membrane</keyword>
<dbReference type="InterPro" id="IPR003593">
    <property type="entry name" value="AAA+_ATPase"/>
</dbReference>
<evidence type="ECO:0000256" key="3">
    <source>
        <dbReference type="ARBA" id="ARBA00022475"/>
    </source>
</evidence>
<keyword evidence="3" id="KW-1003">Cell membrane</keyword>